<dbReference type="Gene3D" id="3.90.550.10">
    <property type="entry name" value="Spore Coat Polysaccharide Biosynthesis Protein SpsA, Chain A"/>
    <property type="match status" value="1"/>
</dbReference>
<evidence type="ECO:0000256" key="8">
    <source>
        <dbReference type="ARBA" id="ARBA00023211"/>
    </source>
</evidence>
<dbReference type="InterPro" id="IPR002495">
    <property type="entry name" value="Glyco_trans_8"/>
</dbReference>
<feature type="compositionally biased region" description="Polar residues" evidence="14">
    <location>
        <begin position="369"/>
        <end position="391"/>
    </location>
</feature>
<feature type="region of interest" description="Disordered" evidence="14">
    <location>
        <begin position="509"/>
        <end position="541"/>
    </location>
</feature>
<evidence type="ECO:0000256" key="10">
    <source>
        <dbReference type="ARBA" id="ARBA00038934"/>
    </source>
</evidence>
<dbReference type="PANTHER" id="PTHR11183">
    <property type="entry name" value="GLYCOGENIN SUBFAMILY MEMBER"/>
    <property type="match status" value="1"/>
</dbReference>
<evidence type="ECO:0000313" key="15">
    <source>
        <dbReference type="EMBL" id="POS86020.1"/>
    </source>
</evidence>
<dbReference type="Proteomes" id="UP000237438">
    <property type="component" value="Unassembled WGS sequence"/>
</dbReference>
<dbReference type="InterPro" id="IPR050587">
    <property type="entry name" value="GNT1/Glycosyltrans_8"/>
</dbReference>
<dbReference type="InterPro" id="IPR029044">
    <property type="entry name" value="Nucleotide-diphossugar_trans"/>
</dbReference>
<feature type="region of interest" description="Disordered" evidence="14">
    <location>
        <begin position="330"/>
        <end position="391"/>
    </location>
</feature>
<comment type="similarity">
    <text evidence="9">Belongs to the glycosyltransferase 8 family. Glycogenin subfamily.</text>
</comment>
<evidence type="ECO:0000256" key="5">
    <source>
        <dbReference type="ARBA" id="ARBA00022723"/>
    </source>
</evidence>
<dbReference type="AlphaFoldDB" id="A0A2S4PVH3"/>
<accession>A0A2S4PVH3</accession>
<dbReference type="CDD" id="cd02537">
    <property type="entry name" value="GT8_Glycogenin"/>
    <property type="match status" value="1"/>
</dbReference>
<dbReference type="GO" id="GO:0005737">
    <property type="term" value="C:cytoplasm"/>
    <property type="evidence" value="ECO:0007669"/>
    <property type="project" value="UniProtKB-SubCell"/>
</dbReference>
<reference evidence="15 16" key="1">
    <citation type="submission" date="2017-10" db="EMBL/GenBank/DDBJ databases">
        <title>Development of genomic resources for the powdery mildew, Erysiphe pulchra.</title>
        <authorList>
            <person name="Wadl P.A."/>
            <person name="Mack B.M."/>
            <person name="Moore G."/>
            <person name="Beltz S.B."/>
        </authorList>
    </citation>
    <scope>NUCLEOTIDE SEQUENCE [LARGE SCALE GENOMIC DNA]</scope>
    <source>
        <strain evidence="15">Cflorida</strain>
    </source>
</reference>
<evidence type="ECO:0000256" key="12">
    <source>
        <dbReference type="ARBA" id="ARBA00052293"/>
    </source>
</evidence>
<name>A0A2S4PVH3_9PEZI</name>
<protein>
    <recommendedName>
        <fullName evidence="10">glycogenin glucosyltransferase</fullName>
        <ecNumber evidence="10">2.4.1.186</ecNumber>
    </recommendedName>
</protein>
<evidence type="ECO:0000256" key="11">
    <source>
        <dbReference type="ARBA" id="ARBA00050886"/>
    </source>
</evidence>
<keyword evidence="6" id="KW-0320">Glycogen biosynthesis</keyword>
<evidence type="ECO:0000256" key="3">
    <source>
        <dbReference type="ARBA" id="ARBA00022490"/>
    </source>
</evidence>
<dbReference type="FunFam" id="3.90.550.10:FF:000092">
    <property type="entry name" value="Glycogenin 2"/>
    <property type="match status" value="1"/>
</dbReference>
<dbReference type="GO" id="GO:0008466">
    <property type="term" value="F:glycogenin glucosyltransferase activity"/>
    <property type="evidence" value="ECO:0007669"/>
    <property type="project" value="UniProtKB-EC"/>
</dbReference>
<proteinExistence type="inferred from homology"/>
<evidence type="ECO:0000256" key="7">
    <source>
        <dbReference type="ARBA" id="ARBA00023180"/>
    </source>
</evidence>
<comment type="subcellular location">
    <subcellularLocation>
        <location evidence="2">Cytoplasm</location>
    </subcellularLocation>
</comment>
<evidence type="ECO:0000256" key="4">
    <source>
        <dbReference type="ARBA" id="ARBA00022679"/>
    </source>
</evidence>
<dbReference type="STRING" id="225359.A0A2S4PVH3"/>
<dbReference type="OrthoDB" id="2014201at2759"/>
<evidence type="ECO:0000256" key="6">
    <source>
        <dbReference type="ARBA" id="ARBA00023056"/>
    </source>
</evidence>
<dbReference type="Pfam" id="PF01501">
    <property type="entry name" value="Glyco_transf_8"/>
    <property type="match status" value="1"/>
</dbReference>
<feature type="compositionally biased region" description="Low complexity" evidence="14">
    <location>
        <begin position="335"/>
        <end position="368"/>
    </location>
</feature>
<gene>
    <name evidence="15" type="ORF">EPUL_004145</name>
</gene>
<comment type="catalytic activity">
    <reaction evidence="12">
        <text>L-tyrosyl-[glycogenin] + UDP-alpha-D-glucose = alpha-D-glucosyl-L-tyrosyl-[glycogenin] + UDP + H(+)</text>
        <dbReference type="Rhea" id="RHEA:23360"/>
        <dbReference type="Rhea" id="RHEA-COMP:14604"/>
        <dbReference type="Rhea" id="RHEA-COMP:14605"/>
        <dbReference type="ChEBI" id="CHEBI:15378"/>
        <dbReference type="ChEBI" id="CHEBI:46858"/>
        <dbReference type="ChEBI" id="CHEBI:58223"/>
        <dbReference type="ChEBI" id="CHEBI:58885"/>
        <dbReference type="ChEBI" id="CHEBI:140573"/>
        <dbReference type="EC" id="2.4.1.186"/>
    </reaction>
</comment>
<evidence type="ECO:0000256" key="2">
    <source>
        <dbReference type="ARBA" id="ARBA00004496"/>
    </source>
</evidence>
<evidence type="ECO:0000313" key="16">
    <source>
        <dbReference type="Proteomes" id="UP000237438"/>
    </source>
</evidence>
<dbReference type="EMBL" id="PEDP01000430">
    <property type="protein sequence ID" value="POS86020.1"/>
    <property type="molecule type" value="Genomic_DNA"/>
</dbReference>
<evidence type="ECO:0000256" key="9">
    <source>
        <dbReference type="ARBA" id="ARBA00038162"/>
    </source>
</evidence>
<dbReference type="GO" id="GO:0005978">
    <property type="term" value="P:glycogen biosynthetic process"/>
    <property type="evidence" value="ECO:0007669"/>
    <property type="project" value="UniProtKB-KW"/>
</dbReference>
<comment type="caution">
    <text evidence="15">The sequence shown here is derived from an EMBL/GenBank/DDBJ whole genome shotgun (WGS) entry which is preliminary data.</text>
</comment>
<sequence>MLCDEDFKMNSAKEDVYATVLNQPYYSFSSTHFSFKTGALVLAHSLRDGGTKKKLAVLVTPEKVSTYALKELREIFDYVIPVERIENEFPANLQLMNRPDLHSTFTKILLWKQYQFRKLVYLDSDMVALRAPDELFDLPYPFSAAPDIGWPDIFNSGLMVLSPNENDYNALLSMAQRGASFDGADQGLLNMHFTNNFNRLSFTYNVSPSAHYQYAPAYQYFRSKIVMHHFIGQNKPWLQGRCRNSGSIPVDEMSNLWWSIYDRHYKTISKTGECLDSEIDKILRVQEKIQFISEDISSPFQANDKIESETKSGVIKSMLSIKQMADHSLDRSVNQSATQTTIQTATQSADQTTATQTATQLDTQSADQSATQSATQSANQSATQVDNQWTEQPHKTFDDVIYKNQLTNHSDGNCWRKNEFSAWDASKEPPPADSRPEASNLPKTQYTMSSDPTLFKAPDRYPDPPSDMWYEVPKAPTYQKLSPIFPWEINAHKPSRIFAKDNEDLLNFQVKPGENKNSGEESKNNESITGTTTAASSKPLGGCNWESLSRANAWDDVPEINQYVGKLQCQSHRKIFGVRKEIDVSLRAESSNFSNFSTNSERQVLPVTPAPLRSSNFWSNDKYISQSSTAQSVPSQEEWDPKAALEHLAYHQLKVMTQDFEKASDPAPDIL</sequence>
<comment type="cofactor">
    <cofactor evidence="1">
        <name>Mn(2+)</name>
        <dbReference type="ChEBI" id="CHEBI:29035"/>
    </cofactor>
</comment>
<evidence type="ECO:0000256" key="1">
    <source>
        <dbReference type="ARBA" id="ARBA00001936"/>
    </source>
</evidence>
<keyword evidence="7" id="KW-0325">Glycoprotein</keyword>
<comment type="function">
    <text evidence="13">Self-glucosylating initiator of glycogen synthesis. It catalyzes the formation of a short alpha (1,4)-glucosyl chain covalently attached via a glucose 1-O-tyrosyl linkage to internal tyrosine residues and these chains act as primers for the elongation reaction catalyzed by glycogen synthase.</text>
</comment>
<keyword evidence="3" id="KW-0963">Cytoplasm</keyword>
<feature type="compositionally biased region" description="Basic and acidic residues" evidence="14">
    <location>
        <begin position="513"/>
        <end position="524"/>
    </location>
</feature>
<feature type="compositionally biased region" description="Polar residues" evidence="14">
    <location>
        <begin position="441"/>
        <end position="452"/>
    </location>
</feature>
<feature type="region of interest" description="Disordered" evidence="14">
    <location>
        <begin position="423"/>
        <end position="460"/>
    </location>
</feature>
<dbReference type="GO" id="GO:0046872">
    <property type="term" value="F:metal ion binding"/>
    <property type="evidence" value="ECO:0007669"/>
    <property type="project" value="UniProtKB-KW"/>
</dbReference>
<evidence type="ECO:0000256" key="14">
    <source>
        <dbReference type="SAM" id="MobiDB-lite"/>
    </source>
</evidence>
<evidence type="ECO:0000256" key="13">
    <source>
        <dbReference type="ARBA" id="ARBA00057883"/>
    </source>
</evidence>
<comment type="catalytic activity">
    <reaction evidence="11">
        <text>[1,4-alpha-D-glucosyl](n)-L-tyrosyl-[glycogenin] + UDP-alpha-D-glucose = [1,4-alpha-D-glucosyl](n+1)-L-tyrosyl-[glycogenin] + UDP + H(+)</text>
        <dbReference type="Rhea" id="RHEA:56560"/>
        <dbReference type="Rhea" id="RHEA-COMP:14606"/>
        <dbReference type="Rhea" id="RHEA-COMP:14607"/>
        <dbReference type="ChEBI" id="CHEBI:15378"/>
        <dbReference type="ChEBI" id="CHEBI:58223"/>
        <dbReference type="ChEBI" id="CHEBI:58885"/>
        <dbReference type="ChEBI" id="CHEBI:140574"/>
        <dbReference type="EC" id="2.4.1.186"/>
    </reaction>
</comment>
<dbReference type="EC" id="2.4.1.186" evidence="10"/>
<keyword evidence="8" id="KW-0464">Manganese</keyword>
<keyword evidence="16" id="KW-1185">Reference proteome</keyword>
<dbReference type="SUPFAM" id="SSF53448">
    <property type="entry name" value="Nucleotide-diphospho-sugar transferases"/>
    <property type="match status" value="1"/>
</dbReference>
<organism evidence="15 16">
    <name type="scientific">Erysiphe pulchra</name>
    <dbReference type="NCBI Taxonomy" id="225359"/>
    <lineage>
        <taxon>Eukaryota</taxon>
        <taxon>Fungi</taxon>
        <taxon>Dikarya</taxon>
        <taxon>Ascomycota</taxon>
        <taxon>Pezizomycotina</taxon>
        <taxon>Leotiomycetes</taxon>
        <taxon>Erysiphales</taxon>
        <taxon>Erysiphaceae</taxon>
        <taxon>Erysiphe</taxon>
    </lineage>
</organism>
<keyword evidence="5" id="KW-0479">Metal-binding</keyword>
<keyword evidence="4" id="KW-0808">Transferase</keyword>